<name>A0A0B7KCD0_BIOOC</name>
<dbReference type="Gene3D" id="1.20.1050.10">
    <property type="match status" value="1"/>
</dbReference>
<dbReference type="Pfam" id="PF13417">
    <property type="entry name" value="GST_N_3"/>
    <property type="match status" value="1"/>
</dbReference>
<dbReference type="InterPro" id="IPR036282">
    <property type="entry name" value="Glutathione-S-Trfase_C_sf"/>
</dbReference>
<dbReference type="InterPro" id="IPR036249">
    <property type="entry name" value="Thioredoxin-like_sf"/>
</dbReference>
<dbReference type="Pfam" id="PF22041">
    <property type="entry name" value="GST_C_7"/>
    <property type="match status" value="1"/>
</dbReference>
<protein>
    <submittedName>
        <fullName evidence="3">Uncharacterized protein</fullName>
    </submittedName>
</protein>
<dbReference type="SUPFAM" id="SSF52833">
    <property type="entry name" value="Thioredoxin-like"/>
    <property type="match status" value="1"/>
</dbReference>
<dbReference type="Gene3D" id="3.40.30.10">
    <property type="entry name" value="Glutaredoxin"/>
    <property type="match status" value="1"/>
</dbReference>
<proteinExistence type="predicted"/>
<feature type="domain" description="Glutathione S-transferase UstS-like C-terminal" evidence="2">
    <location>
        <begin position="123"/>
        <end position="225"/>
    </location>
</feature>
<dbReference type="InterPro" id="IPR004045">
    <property type="entry name" value="Glutathione_S-Trfase_N"/>
</dbReference>
<evidence type="ECO:0000259" key="1">
    <source>
        <dbReference type="Pfam" id="PF13417"/>
    </source>
</evidence>
<sequence>MSTDNTITFFDIPTKEPKTCWSFNTWRVRLILNYKGLDYKTEWIEYPDLKPTFEPHLPPNEMAGGIYTAPTIRLPDGTYIMDSKHISALLEEKHPEPSIHLDPELYARLIEQLKGGMGSLTTVYVTQVPARLLSERSVEFFKKTREEMLGMTLEEYAKSIPRDEAFAKAAPYLQKITEMLQEKEGPFFKGEQVSYTDFVWAGVLLFFKVQGDETFEDFMKSTGDRTVHEKFLEGLSPWTKRHD</sequence>
<dbReference type="AlphaFoldDB" id="A0A0B7KCD0"/>
<gene>
    <name evidence="3" type="ORF">BN869_000008389_1</name>
</gene>
<feature type="domain" description="GST N-terminal" evidence="1">
    <location>
        <begin position="22"/>
        <end position="97"/>
    </location>
</feature>
<accession>A0A0B7KCD0</accession>
<reference evidence="3" key="1">
    <citation type="submission" date="2015-01" db="EMBL/GenBank/DDBJ databases">
        <authorList>
            <person name="Durling Mikael"/>
        </authorList>
    </citation>
    <scope>NUCLEOTIDE SEQUENCE</scope>
</reference>
<evidence type="ECO:0000259" key="2">
    <source>
        <dbReference type="Pfam" id="PF22041"/>
    </source>
</evidence>
<dbReference type="EMBL" id="CDPU01000028">
    <property type="protein sequence ID" value="CEO52331.1"/>
    <property type="molecule type" value="Genomic_DNA"/>
</dbReference>
<evidence type="ECO:0000313" key="3">
    <source>
        <dbReference type="EMBL" id="CEO52331.1"/>
    </source>
</evidence>
<dbReference type="SUPFAM" id="SSF47616">
    <property type="entry name" value="GST C-terminal domain-like"/>
    <property type="match status" value="1"/>
</dbReference>
<dbReference type="InterPro" id="IPR054416">
    <property type="entry name" value="GST_UstS-like_C"/>
</dbReference>
<organism evidence="3">
    <name type="scientific">Bionectria ochroleuca</name>
    <name type="common">Gliocladium roseum</name>
    <dbReference type="NCBI Taxonomy" id="29856"/>
    <lineage>
        <taxon>Eukaryota</taxon>
        <taxon>Fungi</taxon>
        <taxon>Dikarya</taxon>
        <taxon>Ascomycota</taxon>
        <taxon>Pezizomycotina</taxon>
        <taxon>Sordariomycetes</taxon>
        <taxon>Hypocreomycetidae</taxon>
        <taxon>Hypocreales</taxon>
        <taxon>Bionectriaceae</taxon>
        <taxon>Clonostachys</taxon>
    </lineage>
</organism>